<dbReference type="EMBL" id="CM047584">
    <property type="protein sequence ID" value="KAI9912109.1"/>
    <property type="molecule type" value="Genomic_DNA"/>
</dbReference>
<gene>
    <name evidence="1" type="ORF">PsorP6_008856</name>
</gene>
<evidence type="ECO:0000313" key="2">
    <source>
        <dbReference type="Proteomes" id="UP001163321"/>
    </source>
</evidence>
<comment type="caution">
    <text evidence="1">The sequence shown here is derived from an EMBL/GenBank/DDBJ whole genome shotgun (WGS) entry which is preliminary data.</text>
</comment>
<dbReference type="Proteomes" id="UP001163321">
    <property type="component" value="Chromosome 5"/>
</dbReference>
<sequence length="127" mass="14001">MVDQRPTERVGRVCRAYGRDSTACNDDDMDEQSKEQAGTMADKLSVADKPSVASGSNAMPIESEAISAFIKAQKIIQNMDLRYNGESGAGEKHFIEELKLMTIRSKLDGELRRKNPVTRSQSLLAPP</sequence>
<protein>
    <submittedName>
        <fullName evidence="1">Uncharacterized protein</fullName>
    </submittedName>
</protein>
<accession>A0ACC0W1Y4</accession>
<evidence type="ECO:0000313" key="1">
    <source>
        <dbReference type="EMBL" id="KAI9912109.1"/>
    </source>
</evidence>
<keyword evidence="2" id="KW-1185">Reference proteome</keyword>
<reference evidence="1 2" key="1">
    <citation type="journal article" date="2022" name="bioRxiv">
        <title>The genome of the oomycete Peronosclerospora sorghi, a cosmopolitan pathogen of maize and sorghum, is inflated with dispersed pseudogenes.</title>
        <authorList>
            <person name="Fletcher K."/>
            <person name="Martin F."/>
            <person name="Isakeit T."/>
            <person name="Cavanaugh K."/>
            <person name="Magill C."/>
            <person name="Michelmore R."/>
        </authorList>
    </citation>
    <scope>NUCLEOTIDE SEQUENCE [LARGE SCALE GENOMIC DNA]</scope>
    <source>
        <strain evidence="1">P6</strain>
    </source>
</reference>
<organism evidence="1 2">
    <name type="scientific">Peronosclerospora sorghi</name>
    <dbReference type="NCBI Taxonomy" id="230839"/>
    <lineage>
        <taxon>Eukaryota</taxon>
        <taxon>Sar</taxon>
        <taxon>Stramenopiles</taxon>
        <taxon>Oomycota</taxon>
        <taxon>Peronosporomycetes</taxon>
        <taxon>Peronosporales</taxon>
        <taxon>Peronosporaceae</taxon>
        <taxon>Peronosclerospora</taxon>
    </lineage>
</organism>
<proteinExistence type="predicted"/>
<name>A0ACC0W1Y4_9STRA</name>